<organism evidence="2 3">
    <name type="scientific">Flavobacterium profundi</name>
    <dbReference type="NCBI Taxonomy" id="1774945"/>
    <lineage>
        <taxon>Bacteria</taxon>
        <taxon>Pseudomonadati</taxon>
        <taxon>Bacteroidota</taxon>
        <taxon>Flavobacteriia</taxon>
        <taxon>Flavobacteriales</taxon>
        <taxon>Flavobacteriaceae</taxon>
        <taxon>Flavobacterium</taxon>
    </lineage>
</organism>
<evidence type="ECO:0000313" key="3">
    <source>
        <dbReference type="Proteomes" id="UP000431264"/>
    </source>
</evidence>
<dbReference type="Pfam" id="PF09411">
    <property type="entry name" value="PagL"/>
    <property type="match status" value="1"/>
</dbReference>
<accession>A0A6I4IVK9</accession>
<sequence length="368" mass="43104">MKLILCISLFFFCFSSFSQNQEKANTYFDVHFFRGNIYKHKDEVSHLISGHPNGFLLSYNWKTNGNKEWHQAYNYPDYGISFHYIDFKNNYLGHNFALGIHYNFYFFKRNLMFRVSQGIGMTSHPYDKEANNKNIAFGTKLMDNTYFLLQYKKENIINGVGLQTGFLLNHFSNGRIKSPNIGLNTIAFNFGINYNFDEEQEIKRDSLLPKSNFVEPIRYNIAFRTGVSEGPIPNLGQRQFYHLGFYVDKRIGRKSALQAGTDIFFSQYLKDYIQFVSVAYPEDHKNYTTPNTDYKRIGLFLGHELFINKVSVEAQLGYYIYKPFHYEDNIYQRVGLKYYLYKNCFTGVGLKTHRGRAEAVEATLGIRL</sequence>
<reference evidence="3" key="1">
    <citation type="submission" date="2019-05" db="EMBL/GenBank/DDBJ databases">
        <title>Flavobacterium profundi sp. nov., isolated from a deep-sea seamount.</title>
        <authorList>
            <person name="Zhang D.-C."/>
        </authorList>
    </citation>
    <scope>NUCLEOTIDE SEQUENCE [LARGE SCALE GENOMIC DNA]</scope>
    <source>
        <strain evidence="3">TP390</strain>
    </source>
</reference>
<protein>
    <submittedName>
        <fullName evidence="2">Acyloxyacyl hydrolase</fullName>
    </submittedName>
</protein>
<feature type="chain" id="PRO_5026211607" evidence="1">
    <location>
        <begin position="21"/>
        <end position="368"/>
    </location>
</feature>
<dbReference type="AlphaFoldDB" id="A0A6I4IVK9"/>
<proteinExistence type="predicted"/>
<keyword evidence="2" id="KW-0378">Hydrolase</keyword>
<keyword evidence="3" id="KW-1185">Reference proteome</keyword>
<dbReference type="OrthoDB" id="627554at2"/>
<comment type="caution">
    <text evidence="2">The sequence shown here is derived from an EMBL/GenBank/DDBJ whole genome shotgun (WGS) entry which is preliminary data.</text>
</comment>
<gene>
    <name evidence="2" type="ORF">GOQ30_15650</name>
</gene>
<dbReference type="EMBL" id="WQLW01000013">
    <property type="protein sequence ID" value="MVO10608.1"/>
    <property type="molecule type" value="Genomic_DNA"/>
</dbReference>
<dbReference type="InterPro" id="IPR018550">
    <property type="entry name" value="Lipid-A_deacylase-rel"/>
</dbReference>
<name>A0A6I4IVK9_9FLAO</name>
<dbReference type="Gene3D" id="2.40.160.20">
    <property type="match status" value="1"/>
</dbReference>
<dbReference type="RefSeq" id="WP_140999032.1">
    <property type="nucleotide sequence ID" value="NZ_VDCZ01000013.1"/>
</dbReference>
<dbReference type="Proteomes" id="UP000431264">
    <property type="component" value="Unassembled WGS sequence"/>
</dbReference>
<dbReference type="GO" id="GO:0016787">
    <property type="term" value="F:hydrolase activity"/>
    <property type="evidence" value="ECO:0007669"/>
    <property type="project" value="UniProtKB-KW"/>
</dbReference>
<keyword evidence="1" id="KW-0732">Signal</keyword>
<evidence type="ECO:0000313" key="2">
    <source>
        <dbReference type="EMBL" id="MVO10608.1"/>
    </source>
</evidence>
<evidence type="ECO:0000256" key="1">
    <source>
        <dbReference type="SAM" id="SignalP"/>
    </source>
</evidence>
<feature type="signal peptide" evidence="1">
    <location>
        <begin position="1"/>
        <end position="20"/>
    </location>
</feature>